<dbReference type="Proteomes" id="UP000569732">
    <property type="component" value="Unassembled WGS sequence"/>
</dbReference>
<name>A0A853I7C0_9GAMM</name>
<organism evidence="2 3">
    <name type="scientific">Spartinivicinus marinus</name>
    <dbReference type="NCBI Taxonomy" id="2994442"/>
    <lineage>
        <taxon>Bacteria</taxon>
        <taxon>Pseudomonadati</taxon>
        <taxon>Pseudomonadota</taxon>
        <taxon>Gammaproteobacteria</taxon>
        <taxon>Oceanospirillales</taxon>
        <taxon>Zooshikellaceae</taxon>
        <taxon>Spartinivicinus</taxon>
    </lineage>
</organism>
<dbReference type="AlphaFoldDB" id="A0A853I7C0"/>
<evidence type="ECO:0000259" key="1">
    <source>
        <dbReference type="Pfam" id="PF00497"/>
    </source>
</evidence>
<evidence type="ECO:0000313" key="3">
    <source>
        <dbReference type="Proteomes" id="UP000569732"/>
    </source>
</evidence>
<dbReference type="InterPro" id="IPR001638">
    <property type="entry name" value="Solute-binding_3/MltF_N"/>
</dbReference>
<dbReference type="SUPFAM" id="SSF53850">
    <property type="entry name" value="Periplasmic binding protein-like II"/>
    <property type="match status" value="1"/>
</dbReference>
<gene>
    <name evidence="2" type="ORF">H0A36_22025</name>
</gene>
<dbReference type="Pfam" id="PF00497">
    <property type="entry name" value="SBP_bac_3"/>
    <property type="match status" value="1"/>
</dbReference>
<reference evidence="2 3" key="1">
    <citation type="submission" date="2020-07" db="EMBL/GenBank/DDBJ databases">
        <title>Endozoicomonas sp. nov., isolated from sediment.</title>
        <authorList>
            <person name="Gu T."/>
        </authorList>
    </citation>
    <scope>NUCLEOTIDE SEQUENCE [LARGE SCALE GENOMIC DNA]</scope>
    <source>
        <strain evidence="2 3">SM1973</strain>
    </source>
</reference>
<evidence type="ECO:0000313" key="2">
    <source>
        <dbReference type="EMBL" id="NYZ68699.1"/>
    </source>
</evidence>
<protein>
    <submittedName>
        <fullName evidence="2">Transporter substrate-binding domain-containing protein</fullName>
    </submittedName>
</protein>
<proteinExistence type="predicted"/>
<sequence>MNTFSLKSVLGTLGCIGLFFTPFHIWAQSLKVGYFNLVPHIEEGTSNTPTKGPAISYLKKVMEKAGVTELQIPPKPYPLSRLLQALESGKIDLAVALGKSPERAKKFAYPSKPFLQMQPAFMLLKNSPYDILHSIKDILLMNIGIYEKGFLSPLMRDKRLRVKPLSGNNVILRNYKIMLRERLDAVYSPDSYELIYTAKANSFFNNIKVVPLPEPKVGLYTVFSKKTAIKYIKSYEKTLNEIEPYETHLTRFINDNL</sequence>
<dbReference type="Gene3D" id="3.40.190.10">
    <property type="entry name" value="Periplasmic binding protein-like II"/>
    <property type="match status" value="2"/>
</dbReference>
<dbReference type="RefSeq" id="WP_180570698.1">
    <property type="nucleotide sequence ID" value="NZ_JAPJZK010000001.1"/>
</dbReference>
<comment type="caution">
    <text evidence="2">The sequence shown here is derived from an EMBL/GenBank/DDBJ whole genome shotgun (WGS) entry which is preliminary data.</text>
</comment>
<feature type="domain" description="Solute-binding protein family 3/N-terminal" evidence="1">
    <location>
        <begin position="45"/>
        <end position="223"/>
    </location>
</feature>
<dbReference type="EMBL" id="JACCKB010000048">
    <property type="protein sequence ID" value="NYZ68699.1"/>
    <property type="molecule type" value="Genomic_DNA"/>
</dbReference>
<accession>A0A853I7C0</accession>
<keyword evidence="3" id="KW-1185">Reference proteome</keyword>